<evidence type="ECO:0000313" key="3">
    <source>
        <dbReference type="Proteomes" id="UP000007801"/>
    </source>
</evidence>
<feature type="signal peptide" evidence="1">
    <location>
        <begin position="1"/>
        <end position="24"/>
    </location>
</feature>
<dbReference type="EMBL" id="CH902620">
    <property type="protein sequence ID" value="EDV31482.1"/>
    <property type="molecule type" value="Genomic_DNA"/>
</dbReference>
<dbReference type="InParanoid" id="B3MK64"/>
<evidence type="ECO:0008006" key="4">
    <source>
        <dbReference type="Google" id="ProtNLM"/>
    </source>
</evidence>
<protein>
    <recommendedName>
        <fullName evidence="4">DUF3472 domain-containing protein</fullName>
    </recommendedName>
</protein>
<dbReference type="Pfam" id="PF11958">
    <property type="entry name" value="DUF3472"/>
    <property type="match status" value="1"/>
</dbReference>
<dbReference type="SMR" id="B3MK64"/>
<dbReference type="GeneID" id="6498188"/>
<gene>
    <name evidence="2" type="primary">Dana\GF15378</name>
    <name evidence="2" type="synonym">dana_GLEANR_16144</name>
    <name evidence="2" type="ORF">GF15378</name>
</gene>
<dbReference type="HOGENOM" id="CLU_960657_0_0_1"/>
<feature type="chain" id="PRO_5002790438" description="DUF3472 domain-containing protein" evidence="1">
    <location>
        <begin position="25"/>
        <end position="294"/>
    </location>
</feature>
<dbReference type="Proteomes" id="UP000007801">
    <property type="component" value="Unassembled WGS sequence"/>
</dbReference>
<dbReference type="OMA" id="YNENYRD"/>
<accession>B3MK64</accession>
<keyword evidence="3" id="KW-1185">Reference proteome</keyword>
<dbReference type="PhylomeDB" id="B3MK64"/>
<sequence length="294" mass="33185">MGASSKFSLVCLVGLAFCLPQILAAHPRSHEEAAEDMSRFMSVLRQDELPAGSPRFNDVLGNARTIINYQARGFNGSRNIFQWMTSPNDRNDGVYNFLQFYADESNGYMGIQNYEKSSKFTVLFSVWDADGATPGEGFECSTFGGEGIGYKCFNGTFPLISNAIYYLDVEIDGSVFRGYISDPQEDLSHATDYYLERHLIGEIVTPHEALHNLIPFGYYNENYRDKDTCREAFELVTVNQAPHQYASDGHAGTTFEKTYLYNSICESWNILTAITEDKKTSIYFTRPTALDLYN</sequence>
<keyword evidence="1" id="KW-0732">Signal</keyword>
<dbReference type="InterPro" id="IPR021862">
    <property type="entry name" value="DUF3472"/>
</dbReference>
<dbReference type="KEGG" id="dan:6498188"/>
<dbReference type="AlphaFoldDB" id="B3MK64"/>
<proteinExistence type="predicted"/>
<name>B3MK64_DROAN</name>
<evidence type="ECO:0000256" key="1">
    <source>
        <dbReference type="SAM" id="SignalP"/>
    </source>
</evidence>
<evidence type="ECO:0000313" key="2">
    <source>
        <dbReference type="EMBL" id="EDV31482.1"/>
    </source>
</evidence>
<dbReference type="OrthoDB" id="7813733at2759"/>
<reference evidence="2 3" key="1">
    <citation type="journal article" date="2007" name="Nature">
        <title>Evolution of genes and genomes on the Drosophila phylogeny.</title>
        <authorList>
            <consortium name="Drosophila 12 Genomes Consortium"/>
            <person name="Clark A.G."/>
            <person name="Eisen M.B."/>
            <person name="Smith D.R."/>
            <person name="Bergman C.M."/>
            <person name="Oliver B."/>
            <person name="Markow T.A."/>
            <person name="Kaufman T.C."/>
            <person name="Kellis M."/>
            <person name="Gelbart W."/>
            <person name="Iyer V.N."/>
            <person name="Pollard D.A."/>
            <person name="Sackton T.B."/>
            <person name="Larracuente A.M."/>
            <person name="Singh N.D."/>
            <person name="Abad J.P."/>
            <person name="Abt D.N."/>
            <person name="Adryan B."/>
            <person name="Aguade M."/>
            <person name="Akashi H."/>
            <person name="Anderson W.W."/>
            <person name="Aquadro C.F."/>
            <person name="Ardell D.H."/>
            <person name="Arguello R."/>
            <person name="Artieri C.G."/>
            <person name="Barbash D.A."/>
            <person name="Barker D."/>
            <person name="Barsanti P."/>
            <person name="Batterham P."/>
            <person name="Batzoglou S."/>
            <person name="Begun D."/>
            <person name="Bhutkar A."/>
            <person name="Blanco E."/>
            <person name="Bosak S.A."/>
            <person name="Bradley R.K."/>
            <person name="Brand A.D."/>
            <person name="Brent M.R."/>
            <person name="Brooks A.N."/>
            <person name="Brown R.H."/>
            <person name="Butlin R.K."/>
            <person name="Caggese C."/>
            <person name="Calvi B.R."/>
            <person name="Bernardo de Carvalho A."/>
            <person name="Caspi A."/>
            <person name="Castrezana S."/>
            <person name="Celniker S.E."/>
            <person name="Chang J.L."/>
            <person name="Chapple C."/>
            <person name="Chatterji S."/>
            <person name="Chinwalla A."/>
            <person name="Civetta A."/>
            <person name="Clifton S.W."/>
            <person name="Comeron J.M."/>
            <person name="Costello J.C."/>
            <person name="Coyne J.A."/>
            <person name="Daub J."/>
            <person name="David R.G."/>
            <person name="Delcher A.L."/>
            <person name="Delehaunty K."/>
            <person name="Do C.B."/>
            <person name="Ebling H."/>
            <person name="Edwards K."/>
            <person name="Eickbush T."/>
            <person name="Evans J.D."/>
            <person name="Filipski A."/>
            <person name="Findeiss S."/>
            <person name="Freyhult E."/>
            <person name="Fulton L."/>
            <person name="Fulton R."/>
            <person name="Garcia A.C."/>
            <person name="Gardiner A."/>
            <person name="Garfield D.A."/>
            <person name="Garvin B.E."/>
            <person name="Gibson G."/>
            <person name="Gilbert D."/>
            <person name="Gnerre S."/>
            <person name="Godfrey J."/>
            <person name="Good R."/>
            <person name="Gotea V."/>
            <person name="Gravely B."/>
            <person name="Greenberg A.J."/>
            <person name="Griffiths-Jones S."/>
            <person name="Gross S."/>
            <person name="Guigo R."/>
            <person name="Gustafson E.A."/>
            <person name="Haerty W."/>
            <person name="Hahn M.W."/>
            <person name="Halligan D.L."/>
            <person name="Halpern A.L."/>
            <person name="Halter G.M."/>
            <person name="Han M.V."/>
            <person name="Heger A."/>
            <person name="Hillier L."/>
            <person name="Hinrichs A.S."/>
            <person name="Holmes I."/>
            <person name="Hoskins R.A."/>
            <person name="Hubisz M.J."/>
            <person name="Hultmark D."/>
            <person name="Huntley M.A."/>
            <person name="Jaffe D.B."/>
            <person name="Jagadeeshan S."/>
            <person name="Jeck W.R."/>
            <person name="Johnson J."/>
            <person name="Jones C.D."/>
            <person name="Jordan W.C."/>
            <person name="Karpen G.H."/>
            <person name="Kataoka E."/>
            <person name="Keightley P.D."/>
            <person name="Kheradpour P."/>
            <person name="Kirkness E.F."/>
            <person name="Koerich L.B."/>
            <person name="Kristiansen K."/>
            <person name="Kudrna D."/>
            <person name="Kulathinal R.J."/>
            <person name="Kumar S."/>
            <person name="Kwok R."/>
            <person name="Lander E."/>
            <person name="Langley C.H."/>
            <person name="Lapoint R."/>
            <person name="Lazzaro B.P."/>
            <person name="Lee S.J."/>
            <person name="Levesque L."/>
            <person name="Li R."/>
            <person name="Lin C.F."/>
            <person name="Lin M.F."/>
            <person name="Lindblad-Toh K."/>
            <person name="Llopart A."/>
            <person name="Long M."/>
            <person name="Low L."/>
            <person name="Lozovsky E."/>
            <person name="Lu J."/>
            <person name="Luo M."/>
            <person name="Machado C.A."/>
            <person name="Makalowski W."/>
            <person name="Marzo M."/>
            <person name="Matsuda M."/>
            <person name="Matzkin L."/>
            <person name="McAllister B."/>
            <person name="McBride C.S."/>
            <person name="McKernan B."/>
            <person name="McKernan K."/>
            <person name="Mendez-Lago M."/>
            <person name="Minx P."/>
            <person name="Mollenhauer M.U."/>
            <person name="Montooth K."/>
            <person name="Mount S.M."/>
            <person name="Mu X."/>
            <person name="Myers E."/>
            <person name="Negre B."/>
            <person name="Newfeld S."/>
            <person name="Nielsen R."/>
            <person name="Noor M.A."/>
            <person name="O'Grady P."/>
            <person name="Pachter L."/>
            <person name="Papaceit M."/>
            <person name="Parisi M.J."/>
            <person name="Parisi M."/>
            <person name="Parts L."/>
            <person name="Pedersen J.S."/>
            <person name="Pesole G."/>
            <person name="Phillippy A.M."/>
            <person name="Ponting C.P."/>
            <person name="Pop M."/>
            <person name="Porcelli D."/>
            <person name="Powell J.R."/>
            <person name="Prohaska S."/>
            <person name="Pruitt K."/>
            <person name="Puig M."/>
            <person name="Quesneville H."/>
            <person name="Ram K.R."/>
            <person name="Rand D."/>
            <person name="Rasmussen M.D."/>
            <person name="Reed L.K."/>
            <person name="Reenan R."/>
            <person name="Reily A."/>
            <person name="Remington K.A."/>
            <person name="Rieger T.T."/>
            <person name="Ritchie M.G."/>
            <person name="Robin C."/>
            <person name="Rogers Y.H."/>
            <person name="Rohde C."/>
            <person name="Rozas J."/>
            <person name="Rubenfield M.J."/>
            <person name="Ruiz A."/>
            <person name="Russo S."/>
            <person name="Salzberg S.L."/>
            <person name="Sanchez-Gracia A."/>
            <person name="Saranga D.J."/>
            <person name="Sato H."/>
            <person name="Schaeffer S.W."/>
            <person name="Schatz M.C."/>
            <person name="Schlenke T."/>
            <person name="Schwartz R."/>
            <person name="Segarra C."/>
            <person name="Singh R.S."/>
            <person name="Sirot L."/>
            <person name="Sirota M."/>
            <person name="Sisneros N.B."/>
            <person name="Smith C.D."/>
            <person name="Smith T.F."/>
            <person name="Spieth J."/>
            <person name="Stage D.E."/>
            <person name="Stark A."/>
            <person name="Stephan W."/>
            <person name="Strausberg R.L."/>
            <person name="Strempel S."/>
            <person name="Sturgill D."/>
            <person name="Sutton G."/>
            <person name="Sutton G.G."/>
            <person name="Tao W."/>
            <person name="Teichmann S."/>
            <person name="Tobari Y.N."/>
            <person name="Tomimura Y."/>
            <person name="Tsolas J.M."/>
            <person name="Valente V.L."/>
            <person name="Venter E."/>
            <person name="Venter J.C."/>
            <person name="Vicario S."/>
            <person name="Vieira F.G."/>
            <person name="Vilella A.J."/>
            <person name="Villasante A."/>
            <person name="Walenz B."/>
            <person name="Wang J."/>
            <person name="Wasserman M."/>
            <person name="Watts T."/>
            <person name="Wilson D."/>
            <person name="Wilson R.K."/>
            <person name="Wing R.A."/>
            <person name="Wolfner M.F."/>
            <person name="Wong A."/>
            <person name="Wong G.K."/>
            <person name="Wu C.I."/>
            <person name="Wu G."/>
            <person name="Yamamoto D."/>
            <person name="Yang H.P."/>
            <person name="Yang S.P."/>
            <person name="Yorke J.A."/>
            <person name="Yoshida K."/>
            <person name="Zdobnov E."/>
            <person name="Zhang P."/>
            <person name="Zhang Y."/>
            <person name="Zimin A.V."/>
            <person name="Baldwin J."/>
            <person name="Abdouelleil A."/>
            <person name="Abdulkadir J."/>
            <person name="Abebe A."/>
            <person name="Abera B."/>
            <person name="Abreu J."/>
            <person name="Acer S.C."/>
            <person name="Aftuck L."/>
            <person name="Alexander A."/>
            <person name="An P."/>
            <person name="Anderson E."/>
            <person name="Anderson S."/>
            <person name="Arachi H."/>
            <person name="Azer M."/>
            <person name="Bachantsang P."/>
            <person name="Barry A."/>
            <person name="Bayul T."/>
            <person name="Berlin A."/>
            <person name="Bessette D."/>
            <person name="Bloom T."/>
            <person name="Blye J."/>
            <person name="Boguslavskiy L."/>
            <person name="Bonnet C."/>
            <person name="Boukhgalter B."/>
            <person name="Bourzgui I."/>
            <person name="Brown A."/>
            <person name="Cahill P."/>
            <person name="Channer S."/>
            <person name="Cheshatsang Y."/>
            <person name="Chuda L."/>
            <person name="Citroen M."/>
            <person name="Collymore A."/>
            <person name="Cooke P."/>
            <person name="Costello M."/>
            <person name="D'Aco K."/>
            <person name="Daza R."/>
            <person name="De Haan G."/>
            <person name="DeGray S."/>
            <person name="DeMaso C."/>
            <person name="Dhargay N."/>
            <person name="Dooley K."/>
            <person name="Dooley E."/>
            <person name="Doricent M."/>
            <person name="Dorje P."/>
            <person name="Dorjee K."/>
            <person name="Dupes A."/>
            <person name="Elong R."/>
            <person name="Falk J."/>
            <person name="Farina A."/>
            <person name="Faro S."/>
            <person name="Ferguson D."/>
            <person name="Fisher S."/>
            <person name="Foley C.D."/>
            <person name="Franke A."/>
            <person name="Friedrich D."/>
            <person name="Gadbois L."/>
            <person name="Gearin G."/>
            <person name="Gearin C.R."/>
            <person name="Giannoukos G."/>
            <person name="Goode T."/>
            <person name="Graham J."/>
            <person name="Grandbois E."/>
            <person name="Grewal S."/>
            <person name="Gyaltsen K."/>
            <person name="Hafez N."/>
            <person name="Hagos B."/>
            <person name="Hall J."/>
            <person name="Henson C."/>
            <person name="Hollinger A."/>
            <person name="Honan T."/>
            <person name="Huard M.D."/>
            <person name="Hughes L."/>
            <person name="Hurhula B."/>
            <person name="Husby M.E."/>
            <person name="Kamat A."/>
            <person name="Kanga B."/>
            <person name="Kashin S."/>
            <person name="Khazanovich D."/>
            <person name="Kisner P."/>
            <person name="Lance K."/>
            <person name="Lara M."/>
            <person name="Lee W."/>
            <person name="Lennon N."/>
            <person name="Letendre F."/>
            <person name="LeVine R."/>
            <person name="Lipovsky A."/>
            <person name="Liu X."/>
            <person name="Liu J."/>
            <person name="Liu S."/>
            <person name="Lokyitsang T."/>
            <person name="Lokyitsang Y."/>
            <person name="Lubonja R."/>
            <person name="Lui A."/>
            <person name="MacDonald P."/>
            <person name="Magnisalis V."/>
            <person name="Maru K."/>
            <person name="Matthews C."/>
            <person name="McCusker W."/>
            <person name="McDonough S."/>
            <person name="Mehta T."/>
            <person name="Meldrim J."/>
            <person name="Meneus L."/>
            <person name="Mihai O."/>
            <person name="Mihalev A."/>
            <person name="Mihova T."/>
            <person name="Mittelman R."/>
            <person name="Mlenga V."/>
            <person name="Montmayeur A."/>
            <person name="Mulrain L."/>
            <person name="Navidi A."/>
            <person name="Naylor J."/>
            <person name="Negash T."/>
            <person name="Nguyen T."/>
            <person name="Nguyen N."/>
            <person name="Nicol R."/>
            <person name="Norbu C."/>
            <person name="Norbu N."/>
            <person name="Novod N."/>
            <person name="O'Neill B."/>
            <person name="Osman S."/>
            <person name="Markiewicz E."/>
            <person name="Oyono O.L."/>
            <person name="Patti C."/>
            <person name="Phunkhang P."/>
            <person name="Pierre F."/>
            <person name="Priest M."/>
            <person name="Raghuraman S."/>
            <person name="Rege F."/>
            <person name="Reyes R."/>
            <person name="Rise C."/>
            <person name="Rogov P."/>
            <person name="Ross K."/>
            <person name="Ryan E."/>
            <person name="Settipalli S."/>
            <person name="Shea T."/>
            <person name="Sherpa N."/>
            <person name="Shi L."/>
            <person name="Shih D."/>
            <person name="Sparrow T."/>
            <person name="Spaulding J."/>
            <person name="Stalker J."/>
            <person name="Stange-Thomann N."/>
            <person name="Stavropoulos S."/>
            <person name="Stone C."/>
            <person name="Strader C."/>
            <person name="Tesfaye S."/>
            <person name="Thomson T."/>
            <person name="Thoulutsang Y."/>
            <person name="Thoulutsang D."/>
            <person name="Topham K."/>
            <person name="Topping I."/>
            <person name="Tsamla T."/>
            <person name="Vassiliev H."/>
            <person name="Vo A."/>
            <person name="Wangchuk T."/>
            <person name="Wangdi T."/>
            <person name="Weiand M."/>
            <person name="Wilkinson J."/>
            <person name="Wilson A."/>
            <person name="Yadav S."/>
            <person name="Young G."/>
            <person name="Yu Q."/>
            <person name="Zembek L."/>
            <person name="Zhong D."/>
            <person name="Zimmer A."/>
            <person name="Zwirko Z."/>
            <person name="Jaffe D.B."/>
            <person name="Alvarez P."/>
            <person name="Brockman W."/>
            <person name="Butler J."/>
            <person name="Chin C."/>
            <person name="Gnerre S."/>
            <person name="Grabherr M."/>
            <person name="Kleber M."/>
            <person name="Mauceli E."/>
            <person name="MacCallum I."/>
        </authorList>
    </citation>
    <scope>NUCLEOTIDE SEQUENCE [LARGE SCALE GENOMIC DNA]</scope>
    <source>
        <strain evidence="3">Tucson 14024-0371.13</strain>
    </source>
</reference>
<organism evidence="2 3">
    <name type="scientific">Drosophila ananassae</name>
    <name type="common">Fruit fly</name>
    <dbReference type="NCBI Taxonomy" id="7217"/>
    <lineage>
        <taxon>Eukaryota</taxon>
        <taxon>Metazoa</taxon>
        <taxon>Ecdysozoa</taxon>
        <taxon>Arthropoda</taxon>
        <taxon>Hexapoda</taxon>
        <taxon>Insecta</taxon>
        <taxon>Pterygota</taxon>
        <taxon>Neoptera</taxon>
        <taxon>Endopterygota</taxon>
        <taxon>Diptera</taxon>
        <taxon>Brachycera</taxon>
        <taxon>Muscomorpha</taxon>
        <taxon>Ephydroidea</taxon>
        <taxon>Drosophilidae</taxon>
        <taxon>Drosophila</taxon>
        <taxon>Sophophora</taxon>
    </lineage>
</organism>